<dbReference type="Gene3D" id="2.40.30.170">
    <property type="match status" value="1"/>
</dbReference>
<keyword evidence="2" id="KW-0175">Coiled coil</keyword>
<dbReference type="InterPro" id="IPR058636">
    <property type="entry name" value="Beta-barrel_YknX"/>
</dbReference>
<dbReference type="RefSeq" id="WP_068749029.1">
    <property type="nucleotide sequence ID" value="NZ_LOHZ01000042.1"/>
</dbReference>
<evidence type="ECO:0000313" key="7">
    <source>
        <dbReference type="EMBL" id="KYO64497.1"/>
    </source>
</evidence>
<keyword evidence="3" id="KW-0812">Transmembrane</keyword>
<dbReference type="SUPFAM" id="SSF111369">
    <property type="entry name" value="HlyD-like secretion proteins"/>
    <property type="match status" value="2"/>
</dbReference>
<protein>
    <submittedName>
        <fullName evidence="7">Macrolide export protein MacA</fullName>
    </submittedName>
</protein>
<dbReference type="OrthoDB" id="1725043at2"/>
<keyword evidence="8" id="KW-1185">Reference proteome</keyword>
<dbReference type="Pfam" id="PF25967">
    <property type="entry name" value="RND-MFP_C"/>
    <property type="match status" value="1"/>
</dbReference>
<dbReference type="Gene3D" id="2.40.50.100">
    <property type="match status" value="3"/>
</dbReference>
<organism evidence="7 8">
    <name type="scientific">Thermovenabulum gondwanense</name>
    <dbReference type="NCBI Taxonomy" id="520767"/>
    <lineage>
        <taxon>Bacteria</taxon>
        <taxon>Bacillati</taxon>
        <taxon>Bacillota</taxon>
        <taxon>Clostridia</taxon>
        <taxon>Thermosediminibacterales</taxon>
        <taxon>Thermosediminibacteraceae</taxon>
        <taxon>Thermovenabulum</taxon>
    </lineage>
</organism>
<keyword evidence="3" id="KW-0472">Membrane</keyword>
<feature type="domain" description="Multidrug resistance protein MdtA-like barrel-sandwich hybrid" evidence="4">
    <location>
        <begin position="257"/>
        <end position="344"/>
    </location>
</feature>
<dbReference type="InterPro" id="IPR058625">
    <property type="entry name" value="MdtA-like_BSH"/>
</dbReference>
<evidence type="ECO:0000313" key="8">
    <source>
        <dbReference type="Proteomes" id="UP000075737"/>
    </source>
</evidence>
<dbReference type="Pfam" id="PF25990">
    <property type="entry name" value="Beta-barrel_YknX"/>
    <property type="match status" value="1"/>
</dbReference>
<keyword evidence="3" id="KW-1133">Transmembrane helix</keyword>
<name>A0A162M825_9FIRM</name>
<dbReference type="InterPro" id="IPR050465">
    <property type="entry name" value="UPF0194_transport"/>
</dbReference>
<dbReference type="PANTHER" id="PTHR32347">
    <property type="entry name" value="EFFLUX SYSTEM COMPONENT YKNX-RELATED"/>
    <property type="match status" value="1"/>
</dbReference>
<evidence type="ECO:0000256" key="3">
    <source>
        <dbReference type="SAM" id="Phobius"/>
    </source>
</evidence>
<accession>A0A162M825</accession>
<dbReference type="Proteomes" id="UP000075737">
    <property type="component" value="Unassembled WGS sequence"/>
</dbReference>
<dbReference type="STRING" id="520767.ATZ99_19290"/>
<dbReference type="PANTHER" id="PTHR32347:SF14">
    <property type="entry name" value="EFFLUX SYSTEM COMPONENT YKNX-RELATED"/>
    <property type="match status" value="1"/>
</dbReference>
<dbReference type="EMBL" id="LOHZ01000042">
    <property type="protein sequence ID" value="KYO64497.1"/>
    <property type="molecule type" value="Genomic_DNA"/>
</dbReference>
<dbReference type="Pfam" id="PF25917">
    <property type="entry name" value="BSH_RND"/>
    <property type="match status" value="2"/>
</dbReference>
<dbReference type="Gene3D" id="1.10.287.470">
    <property type="entry name" value="Helix hairpin bin"/>
    <property type="match status" value="1"/>
</dbReference>
<dbReference type="GO" id="GO:0030313">
    <property type="term" value="C:cell envelope"/>
    <property type="evidence" value="ECO:0007669"/>
    <property type="project" value="UniProtKB-SubCell"/>
</dbReference>
<dbReference type="PRINTS" id="PR01490">
    <property type="entry name" value="RTXTOXIND"/>
</dbReference>
<dbReference type="AlphaFoldDB" id="A0A162M825"/>
<feature type="domain" description="Multidrug resistance protein MdtA-like barrel-sandwich hybrid" evidence="4">
    <location>
        <begin position="62"/>
        <end position="154"/>
    </location>
</feature>
<feature type="domain" description="Multidrug resistance protein MdtA-like C-terminal permuted SH3" evidence="5">
    <location>
        <begin position="443"/>
        <end position="498"/>
    </location>
</feature>
<evidence type="ECO:0000259" key="6">
    <source>
        <dbReference type="Pfam" id="PF25990"/>
    </source>
</evidence>
<dbReference type="InterPro" id="IPR058627">
    <property type="entry name" value="MdtA-like_C"/>
</dbReference>
<proteinExistence type="predicted"/>
<evidence type="ECO:0000259" key="4">
    <source>
        <dbReference type="Pfam" id="PF25917"/>
    </source>
</evidence>
<evidence type="ECO:0000256" key="2">
    <source>
        <dbReference type="ARBA" id="ARBA00023054"/>
    </source>
</evidence>
<comment type="subcellular location">
    <subcellularLocation>
        <location evidence="1">Cell envelope</location>
    </subcellularLocation>
</comment>
<comment type="caution">
    <text evidence="7">The sequence shown here is derived from an EMBL/GenBank/DDBJ whole genome shotgun (WGS) entry which is preliminary data.</text>
</comment>
<dbReference type="Gene3D" id="6.20.50.140">
    <property type="match status" value="1"/>
</dbReference>
<reference evidence="7 8" key="1">
    <citation type="submission" date="2015-12" db="EMBL/GenBank/DDBJ databases">
        <title>Draft genome of Thermovenabulum gondwanense isolated from a red thermophilic microbial mat colonisisng an outflow channel of a bore well.</title>
        <authorList>
            <person name="Patel B.K."/>
        </authorList>
    </citation>
    <scope>NUCLEOTIDE SEQUENCE [LARGE SCALE GENOMIC DNA]</scope>
    <source>
        <strain evidence="7 8">R270</strain>
    </source>
</reference>
<evidence type="ECO:0000256" key="1">
    <source>
        <dbReference type="ARBA" id="ARBA00004196"/>
    </source>
</evidence>
<evidence type="ECO:0000259" key="5">
    <source>
        <dbReference type="Pfam" id="PF25967"/>
    </source>
</evidence>
<sequence length="502" mass="56446">MKFKKNYFIYVAILLLILLGIVYNLITKSTNVVQSNIYVVSKGNLDVIVKEEGTVNAKDIAFIYPEINGIVKKIYKNENNFVQKGEKLLELTNEEIEVNFKKAELNLKEQEIYLDEITSSEEKYIIKAPNDGYIEEIYVDVGDKINTGATLAKISINPDKTYVKAPFNGEQIKNIKSGQEAEVFFTDSFFKIKGKVKEINKKGEIKENGAIFYYITVEIDGNYFSDNKDPNAIIKVKTVKGVEESVQAGLIMEPEKKDIVSEVNGYVSKINFIKGSKVKKGEAIFVVNDDNIIKDKEKALISYKKAFLEYQLRKSQSEKLIIDSPINGKIVEINVKEGDNITQNLFATKPIAVIADYSEFKIIVPFDEIDAVKIKQGMPANITFDSLPGTICKGIVEKVADIGKKNNDVTTYDVTILIEKNNDVKPGMNANVEIITDRREGILIVPLSAIVKKENKFYVNVIDEKNNKTSLREIQIGIKNGEFVEVINGLKEGEKITVKSNI</sequence>
<gene>
    <name evidence="7" type="primary">macA</name>
    <name evidence="7" type="ORF">ATZ99_19290</name>
</gene>
<feature type="domain" description="YknX-like beta-barrel" evidence="6">
    <location>
        <begin position="366"/>
        <end position="434"/>
    </location>
</feature>
<feature type="transmembrane region" description="Helical" evidence="3">
    <location>
        <begin position="7"/>
        <end position="26"/>
    </location>
</feature>